<sequence>MKVSGFTFIRNAVKNDYPIVEAITSVLPLCDEFIAVVGLSDDGTRELIEAINSAKIRIIDSVWDDTLKKGGEVFAVETDKAFAAISPDTDWAFYIQGDEVVHEKYLPVIEKEMQENLSDANVEGLLFKYLHFYGSYDYYGQSRRWYRREIRLIKNIKGIHAYRDAQGFRLNGRKIKVKLIDAYIYHYGWAKPLKGLNNKMRNFNRFYNDDEWVEKHIPETYEFDYSNADRLIHFNDAHPAVMQKRIEATRWNIDLKSKDIKKQMDLRRRVLQLIEDCTGWRVGEYRNYKRVK</sequence>
<evidence type="ECO:0000313" key="2">
    <source>
        <dbReference type="Proteomes" id="UP001597010"/>
    </source>
</evidence>
<proteinExistence type="predicted"/>
<accession>A0ABW3AQR7</accession>
<protein>
    <submittedName>
        <fullName evidence="1">Glycosyltransferase family 2 protein</fullName>
    </submittedName>
</protein>
<comment type="caution">
    <text evidence="1">The sequence shown here is derived from an EMBL/GenBank/DDBJ whole genome shotgun (WGS) entry which is preliminary data.</text>
</comment>
<reference evidence="2" key="1">
    <citation type="journal article" date="2019" name="Int. J. Syst. Evol. Microbiol.">
        <title>The Global Catalogue of Microorganisms (GCM) 10K type strain sequencing project: providing services to taxonomists for standard genome sequencing and annotation.</title>
        <authorList>
            <consortium name="The Broad Institute Genomics Platform"/>
            <consortium name="The Broad Institute Genome Sequencing Center for Infectious Disease"/>
            <person name="Wu L."/>
            <person name="Ma J."/>
        </authorList>
    </citation>
    <scope>NUCLEOTIDE SEQUENCE [LARGE SCALE GENOMIC DNA]</scope>
    <source>
        <strain evidence="2">CCUG 61484</strain>
    </source>
</reference>
<dbReference type="RefSeq" id="WP_377112626.1">
    <property type="nucleotide sequence ID" value="NZ_JBHTHZ010000003.1"/>
</dbReference>
<dbReference type="Proteomes" id="UP001597010">
    <property type="component" value="Unassembled WGS sequence"/>
</dbReference>
<evidence type="ECO:0000313" key="1">
    <source>
        <dbReference type="EMBL" id="MFD0793190.1"/>
    </source>
</evidence>
<dbReference type="EMBL" id="JBHTHZ010000003">
    <property type="protein sequence ID" value="MFD0793190.1"/>
    <property type="molecule type" value="Genomic_DNA"/>
</dbReference>
<dbReference type="InterPro" id="IPR029044">
    <property type="entry name" value="Nucleotide-diphossugar_trans"/>
</dbReference>
<organism evidence="1 2">
    <name type="scientific">Mucilaginibacter litoreus</name>
    <dbReference type="NCBI Taxonomy" id="1048221"/>
    <lineage>
        <taxon>Bacteria</taxon>
        <taxon>Pseudomonadati</taxon>
        <taxon>Bacteroidota</taxon>
        <taxon>Sphingobacteriia</taxon>
        <taxon>Sphingobacteriales</taxon>
        <taxon>Sphingobacteriaceae</taxon>
        <taxon>Mucilaginibacter</taxon>
    </lineage>
</organism>
<gene>
    <name evidence="1" type="ORF">ACFQZX_06145</name>
</gene>
<name>A0ABW3AQR7_9SPHI</name>
<dbReference type="SUPFAM" id="SSF53448">
    <property type="entry name" value="Nucleotide-diphospho-sugar transferases"/>
    <property type="match status" value="1"/>
</dbReference>
<keyword evidence="2" id="KW-1185">Reference proteome</keyword>